<name>A0A809S8T3_9PROT</name>
<dbReference type="SUPFAM" id="SSF52038">
    <property type="entry name" value="Barstar-related"/>
    <property type="match status" value="1"/>
</dbReference>
<dbReference type="InterPro" id="IPR000468">
    <property type="entry name" value="Barstar"/>
</dbReference>
<proteinExistence type="inferred from homology"/>
<protein>
    <submittedName>
        <fullName evidence="3">Barstar family protein</fullName>
    </submittedName>
</protein>
<organism evidence="3 4">
    <name type="scientific">Candidatus Desulfobacillus denitrificans</name>
    <dbReference type="NCBI Taxonomy" id="2608985"/>
    <lineage>
        <taxon>Bacteria</taxon>
        <taxon>Pseudomonadati</taxon>
        <taxon>Pseudomonadota</taxon>
        <taxon>Betaproteobacteria</taxon>
        <taxon>Candidatus Desulfobacillus</taxon>
    </lineage>
</organism>
<accession>A0A809S8T3</accession>
<dbReference type="Proteomes" id="UP000662914">
    <property type="component" value="Chromosome"/>
</dbReference>
<evidence type="ECO:0000259" key="2">
    <source>
        <dbReference type="Pfam" id="PF01337"/>
    </source>
</evidence>
<dbReference type="CDD" id="cd05141">
    <property type="entry name" value="Barstar_evA4336-like"/>
    <property type="match status" value="1"/>
</dbReference>
<dbReference type="Gene3D" id="3.30.370.10">
    <property type="entry name" value="Barstar-like"/>
    <property type="match status" value="1"/>
</dbReference>
<dbReference type="Pfam" id="PF01337">
    <property type="entry name" value="Barstar"/>
    <property type="match status" value="1"/>
</dbReference>
<reference evidence="3" key="1">
    <citation type="journal article" name="DNA Res.">
        <title>The physiological potential of anammox bacteria as revealed by their core genome structure.</title>
        <authorList>
            <person name="Okubo T."/>
            <person name="Toyoda A."/>
            <person name="Fukuhara K."/>
            <person name="Uchiyama I."/>
            <person name="Harigaya Y."/>
            <person name="Kuroiwa M."/>
            <person name="Suzuki T."/>
            <person name="Murakami Y."/>
            <person name="Suwa Y."/>
            <person name="Takami H."/>
        </authorList>
    </citation>
    <scope>NUCLEOTIDE SEQUENCE</scope>
    <source>
        <strain evidence="3">317325-3</strain>
    </source>
</reference>
<feature type="domain" description="Barstar (barnase inhibitor)" evidence="2">
    <location>
        <begin position="39"/>
        <end position="133"/>
    </location>
</feature>
<dbReference type="InterPro" id="IPR035905">
    <property type="entry name" value="Barstar-like_sf"/>
</dbReference>
<dbReference type="AlphaFoldDB" id="A0A809S8T3"/>
<comment type="similarity">
    <text evidence="1">Belongs to the barstar family.</text>
</comment>
<dbReference type="EMBL" id="AP021857">
    <property type="protein sequence ID" value="BBO19804.1"/>
    <property type="molecule type" value="Genomic_DNA"/>
</dbReference>
<evidence type="ECO:0000313" key="3">
    <source>
        <dbReference type="EMBL" id="BBO19804.1"/>
    </source>
</evidence>
<sequence>MSRAHYETLLRNAERCGVYHAPQQGMADLLAAAEASGFAVFRIDLAGVGSKDDLFARLATALEFPGWFGRNWDALADCLGDLSWLRANGYLILLEHCDGFRVSHGRDFATALQVFAAAAEAWRGEQVPFWVLVDMHADGIAYLPGLD</sequence>
<dbReference type="KEGG" id="ddz:DSYM_05030"/>
<evidence type="ECO:0000256" key="1">
    <source>
        <dbReference type="ARBA" id="ARBA00006845"/>
    </source>
</evidence>
<evidence type="ECO:0000313" key="4">
    <source>
        <dbReference type="Proteomes" id="UP000662914"/>
    </source>
</evidence>
<gene>
    <name evidence="3" type="ORF">DSYM_05030</name>
</gene>